<dbReference type="EMBL" id="LCYN01000009">
    <property type="protein sequence ID" value="KKZ97478.1"/>
    <property type="molecule type" value="Genomic_DNA"/>
</dbReference>
<feature type="chain" id="PRO_5039673080" evidence="1">
    <location>
        <begin position="23"/>
        <end position="154"/>
    </location>
</feature>
<evidence type="ECO:0000313" key="2">
    <source>
        <dbReference type="EMBL" id="KKZ97478.1"/>
    </source>
</evidence>
<proteinExistence type="predicted"/>
<accession>A0A0G8CC99</accession>
<comment type="caution">
    <text evidence="2">The sequence shown here is derived from an EMBL/GenBank/DDBJ whole genome shotgun (WGS) entry which is preliminary data.</text>
</comment>
<reference evidence="3" key="2">
    <citation type="submission" date="2015-04" db="EMBL/GenBank/DDBJ databases">
        <title>Draft Genome Sequences of Eight Spore-Forming Food Isolates of Bacillus cereus Genome sequencing.</title>
        <authorList>
            <person name="Krawcyk A.O."/>
            <person name="de Jong A."/>
            <person name="Eijlander R.T."/>
            <person name="Berendsen E.M."/>
            <person name="Holsappel S."/>
            <person name="Wells-Bennik M."/>
            <person name="Kuipers O.P."/>
        </authorList>
    </citation>
    <scope>NUCLEOTIDE SEQUENCE [LARGE SCALE GENOMIC DNA]</scope>
    <source>
        <strain evidence="3">B4147</strain>
    </source>
</reference>
<keyword evidence="1" id="KW-0732">Signal</keyword>
<name>A0A0G8CC99_9BACI</name>
<dbReference type="AlphaFoldDB" id="A0A0G8CC99"/>
<feature type="signal peptide" evidence="1">
    <location>
        <begin position="1"/>
        <end position="22"/>
    </location>
</feature>
<evidence type="ECO:0000313" key="3">
    <source>
        <dbReference type="Proteomes" id="UP000035350"/>
    </source>
</evidence>
<sequence>MKTFGKVLLTGALALGGLTAMNIDTPKAHADGASEFCRYICGPSETLNGFTIQLHTTEYSYGQNMIAKITNDRAEDVRYRVTIEKKWVSGWGYYETDFNFGSELPAGTNEEFYNTTGWGGQLPENGEYRYKVKITNADGSVDTIYTASMTLTGR</sequence>
<protein>
    <submittedName>
        <fullName evidence="2">Uncharacterized protein</fullName>
    </submittedName>
</protein>
<reference evidence="2 3" key="1">
    <citation type="journal article" date="2015" name="Genome Announc.">
        <title>Next-Generation Whole-Genome Sequencing of Eight Strains of Bacillus cereus, Isolated from Food.</title>
        <authorList>
            <person name="Krawczyk A.O."/>
            <person name="de Jong A."/>
            <person name="Eijlander R.T."/>
            <person name="Berendsen E.M."/>
            <person name="Holsappel S."/>
            <person name="Wells-Bennik M.H."/>
            <person name="Kuipers O.P."/>
        </authorList>
    </citation>
    <scope>NUCLEOTIDE SEQUENCE [LARGE SCALE GENOMIC DNA]</scope>
    <source>
        <strain evidence="2 3">B4147</strain>
    </source>
</reference>
<dbReference type="Proteomes" id="UP000035350">
    <property type="component" value="Unassembled WGS sequence"/>
</dbReference>
<gene>
    <name evidence="2" type="ORF">B4147_3004</name>
</gene>
<dbReference type="RefSeq" id="WP_046958257.1">
    <property type="nucleotide sequence ID" value="NZ_JARMPN010000003.1"/>
</dbReference>
<evidence type="ECO:0000256" key="1">
    <source>
        <dbReference type="SAM" id="SignalP"/>
    </source>
</evidence>
<dbReference type="PATRIC" id="fig|1396.433.peg.506"/>
<organism evidence="2 3">
    <name type="scientific">Bacillus wiedmannii</name>
    <dbReference type="NCBI Taxonomy" id="1890302"/>
    <lineage>
        <taxon>Bacteria</taxon>
        <taxon>Bacillati</taxon>
        <taxon>Bacillota</taxon>
        <taxon>Bacilli</taxon>
        <taxon>Bacillales</taxon>
        <taxon>Bacillaceae</taxon>
        <taxon>Bacillus</taxon>
        <taxon>Bacillus cereus group</taxon>
    </lineage>
</organism>